<keyword evidence="4" id="KW-0732">Signal</keyword>
<evidence type="ECO:0000256" key="4">
    <source>
        <dbReference type="ARBA" id="ARBA00022729"/>
    </source>
</evidence>
<evidence type="ECO:0000256" key="1">
    <source>
        <dbReference type="ARBA" id="ARBA00004687"/>
    </source>
</evidence>
<keyword evidence="7" id="KW-1185">Reference proteome</keyword>
<name>A0A2C6KVX1_9APIC</name>
<evidence type="ECO:0000313" key="7">
    <source>
        <dbReference type="Proteomes" id="UP000221165"/>
    </source>
</evidence>
<reference evidence="6 7" key="1">
    <citation type="journal article" date="2017" name="Int. J. Parasitol.">
        <title>The genome of the protozoan parasite Cystoisospora suis and a reverse vaccinology approach to identify vaccine candidates.</title>
        <authorList>
            <person name="Palmieri N."/>
            <person name="Shrestha A."/>
            <person name="Ruttkowski B."/>
            <person name="Beck T."/>
            <person name="Vogl C."/>
            <person name="Tomley F."/>
            <person name="Blake D.P."/>
            <person name="Joachim A."/>
        </authorList>
    </citation>
    <scope>NUCLEOTIDE SEQUENCE [LARGE SCALE GENOMIC DNA]</scope>
    <source>
        <strain evidence="6 7">Wien I</strain>
    </source>
</reference>
<comment type="similarity">
    <text evidence="2">Belongs to the peptidase C13 family.</text>
</comment>
<dbReference type="PANTHER" id="PTHR48067">
    <property type="entry name" value="GPI-ANCHOR TRANSAMIDASE"/>
    <property type="match status" value="1"/>
</dbReference>
<dbReference type="GO" id="GO:0006506">
    <property type="term" value="P:GPI anchor biosynthetic process"/>
    <property type="evidence" value="ECO:0007669"/>
    <property type="project" value="UniProtKB-UniPathway"/>
</dbReference>
<dbReference type="GO" id="GO:0016255">
    <property type="term" value="P:attachment of GPI anchor to protein"/>
    <property type="evidence" value="ECO:0007669"/>
    <property type="project" value="InterPro"/>
</dbReference>
<feature type="region of interest" description="Disordered" evidence="5">
    <location>
        <begin position="365"/>
        <end position="423"/>
    </location>
</feature>
<feature type="compositionally biased region" description="Basic and acidic residues" evidence="5">
    <location>
        <begin position="468"/>
        <end position="490"/>
    </location>
</feature>
<feature type="compositionally biased region" description="Basic and acidic residues" evidence="5">
    <location>
        <begin position="144"/>
        <end position="164"/>
    </location>
</feature>
<dbReference type="UniPathway" id="UPA00196"/>
<organism evidence="6 7">
    <name type="scientific">Cystoisospora suis</name>
    <dbReference type="NCBI Taxonomy" id="483139"/>
    <lineage>
        <taxon>Eukaryota</taxon>
        <taxon>Sar</taxon>
        <taxon>Alveolata</taxon>
        <taxon>Apicomplexa</taxon>
        <taxon>Conoidasida</taxon>
        <taxon>Coccidia</taxon>
        <taxon>Eucoccidiorida</taxon>
        <taxon>Eimeriorina</taxon>
        <taxon>Sarcocystidae</taxon>
        <taxon>Cystoisospora</taxon>
    </lineage>
</organism>
<dbReference type="AlphaFoldDB" id="A0A2C6KVX1"/>
<comment type="caution">
    <text evidence="6">The sequence shown here is derived from an EMBL/GenBank/DDBJ whole genome shotgun (WGS) entry which is preliminary data.</text>
</comment>
<accession>A0A2C6KVX1</accession>
<dbReference type="InterPro" id="IPR028361">
    <property type="entry name" value="GPI_transamidase"/>
</dbReference>
<dbReference type="PANTHER" id="PTHR48067:SF1">
    <property type="entry name" value="GPI-ANCHOR TRANSAMIDASE"/>
    <property type="match status" value="1"/>
</dbReference>
<dbReference type="Gene3D" id="3.40.50.1460">
    <property type="match status" value="1"/>
</dbReference>
<protein>
    <submittedName>
        <fullName evidence="6">Peptidase c13 family protein</fullName>
    </submittedName>
</protein>
<gene>
    <name evidence="6" type="ORF">CSUI_006031</name>
</gene>
<dbReference type="GO" id="GO:0003923">
    <property type="term" value="F:GPI-anchor transamidase activity"/>
    <property type="evidence" value="ECO:0007669"/>
    <property type="project" value="InterPro"/>
</dbReference>
<feature type="compositionally biased region" description="Basic and acidic residues" evidence="5">
    <location>
        <begin position="413"/>
        <end position="423"/>
    </location>
</feature>
<dbReference type="Pfam" id="PF01650">
    <property type="entry name" value="Peptidase_C13"/>
    <property type="match status" value="2"/>
</dbReference>
<dbReference type="GeneID" id="94429407"/>
<feature type="region of interest" description="Disordered" evidence="5">
    <location>
        <begin position="106"/>
        <end position="164"/>
    </location>
</feature>
<keyword evidence="3" id="KW-0337">GPI-anchor biosynthesis</keyword>
<comment type="pathway">
    <text evidence="1">Glycolipid biosynthesis; glycosylphosphatidylinositol-anchor biosynthesis.</text>
</comment>
<dbReference type="EMBL" id="MIGC01003009">
    <property type="protein sequence ID" value="PHJ20136.1"/>
    <property type="molecule type" value="Genomic_DNA"/>
</dbReference>
<dbReference type="GO" id="GO:0006508">
    <property type="term" value="P:proteolysis"/>
    <property type="evidence" value="ECO:0007669"/>
    <property type="project" value="InterPro"/>
</dbReference>
<dbReference type="InterPro" id="IPR001096">
    <property type="entry name" value="Peptidase_C13"/>
</dbReference>
<evidence type="ECO:0000256" key="5">
    <source>
        <dbReference type="SAM" id="MobiDB-lite"/>
    </source>
</evidence>
<evidence type="ECO:0000313" key="6">
    <source>
        <dbReference type="EMBL" id="PHJ20136.1"/>
    </source>
</evidence>
<proteinExistence type="inferred from homology"/>
<sequence length="549" mass="62310">MASMSLRLFFPLSLLLFSLSFLLFFRVLFSSAEDFRNNWAVIVNTSRYWYNYRHTANALSIYHTVKRLGIPDSRIILMLADDHACSPRNAFPGQVFNGEARRLNLYGGKTGEREEDEENERRRSFSRGGRSESGTSDERGEDEDTRRGGEEEEQHQSDLEEVEVDYRGDEVQVDAFLRLLAGRHSPDTPRGKRLLTDENSHVLVYLSGHGGEGFLKFQDWEEVSGEDLASSIAQMKEQRRFKQLLLIAETCQGSSLLDAVYTPDVLGIASSAIGESSYSHHSDSSLGVSVIDRWTYYTLQFFEKFVRDSSSSVTFDTLMKSYSREKLMSTATVRADLFKKSLEETKLTEFFAATGGTLQRTHQVYPLSSSMKSNDEERRKRRGRKTVGQDTEEAGIEGGGEEEGSMCGRRTRRATEREEGERESKKKVSFFSCSIPSYYARHFRLFKDMGEEPERKNVQRDNKRRSLASKEEGKKESPYVQKEEHPDKNRFGDVLSSTFSFSPHVEENLPPFLRDLFVTLESSLSSSSLLLFLLSLGLATSAGVSAVLV</sequence>
<dbReference type="PRINTS" id="PR00776">
    <property type="entry name" value="HEMOGLOBNASE"/>
</dbReference>
<dbReference type="GO" id="GO:0042765">
    <property type="term" value="C:GPI-anchor transamidase complex"/>
    <property type="evidence" value="ECO:0007669"/>
    <property type="project" value="InterPro"/>
</dbReference>
<evidence type="ECO:0000256" key="2">
    <source>
        <dbReference type="ARBA" id="ARBA00009941"/>
    </source>
</evidence>
<feature type="region of interest" description="Disordered" evidence="5">
    <location>
        <begin position="453"/>
        <end position="490"/>
    </location>
</feature>
<feature type="compositionally biased region" description="Acidic residues" evidence="5">
    <location>
        <begin position="390"/>
        <end position="404"/>
    </location>
</feature>
<dbReference type="VEuPathDB" id="ToxoDB:CSUI_006031"/>
<dbReference type="RefSeq" id="XP_067921827.1">
    <property type="nucleotide sequence ID" value="XM_068066196.1"/>
</dbReference>
<dbReference type="Proteomes" id="UP000221165">
    <property type="component" value="Unassembled WGS sequence"/>
</dbReference>
<dbReference type="OrthoDB" id="192611at2759"/>
<evidence type="ECO:0000256" key="3">
    <source>
        <dbReference type="ARBA" id="ARBA00022502"/>
    </source>
</evidence>